<sequence>MVRPTHIDIQQLHVREDFSNSSNPSTSIVIDLEIKNPLESDDLDITLYCASCQSFSAIGYRVVPGFSRGSGIAHREAAVVPSGPSWDGAQRKLALGSKVELRVEITTNFISSEDCRGCSSVGESGKCYCSGCGAAMPVEVVADFLLDGSGEVSRIS</sequence>
<proteinExistence type="predicted"/>
<dbReference type="EMBL" id="JBEAFC010000003">
    <property type="protein sequence ID" value="KAL1561365.1"/>
    <property type="molecule type" value="Genomic_DNA"/>
</dbReference>
<accession>A0ABD1HZB6</accession>
<dbReference type="AlphaFoldDB" id="A0ABD1HZB6"/>
<protein>
    <submittedName>
        <fullName evidence="1">Uncharacterized protein</fullName>
    </submittedName>
</protein>
<name>A0ABD1HZB6_SALDI</name>
<comment type="caution">
    <text evidence="1">The sequence shown here is derived from an EMBL/GenBank/DDBJ whole genome shotgun (WGS) entry which is preliminary data.</text>
</comment>
<gene>
    <name evidence="1" type="ORF">AAHA92_04078</name>
</gene>
<evidence type="ECO:0000313" key="1">
    <source>
        <dbReference type="EMBL" id="KAL1561365.1"/>
    </source>
</evidence>
<keyword evidence="2" id="KW-1185">Reference proteome</keyword>
<organism evidence="1 2">
    <name type="scientific">Salvia divinorum</name>
    <name type="common">Maria pastora</name>
    <name type="synonym">Diviner's sage</name>
    <dbReference type="NCBI Taxonomy" id="28513"/>
    <lineage>
        <taxon>Eukaryota</taxon>
        <taxon>Viridiplantae</taxon>
        <taxon>Streptophyta</taxon>
        <taxon>Embryophyta</taxon>
        <taxon>Tracheophyta</taxon>
        <taxon>Spermatophyta</taxon>
        <taxon>Magnoliopsida</taxon>
        <taxon>eudicotyledons</taxon>
        <taxon>Gunneridae</taxon>
        <taxon>Pentapetalae</taxon>
        <taxon>asterids</taxon>
        <taxon>lamiids</taxon>
        <taxon>Lamiales</taxon>
        <taxon>Lamiaceae</taxon>
        <taxon>Nepetoideae</taxon>
        <taxon>Mentheae</taxon>
        <taxon>Salviinae</taxon>
        <taxon>Salvia</taxon>
        <taxon>Salvia subgen. Calosphace</taxon>
    </lineage>
</organism>
<evidence type="ECO:0000313" key="2">
    <source>
        <dbReference type="Proteomes" id="UP001567538"/>
    </source>
</evidence>
<dbReference type="Proteomes" id="UP001567538">
    <property type="component" value="Unassembled WGS sequence"/>
</dbReference>
<reference evidence="1 2" key="1">
    <citation type="submission" date="2024-06" db="EMBL/GenBank/DDBJ databases">
        <title>A chromosome level genome sequence of Diviner's sage (Salvia divinorum).</title>
        <authorList>
            <person name="Ford S.A."/>
            <person name="Ro D.-K."/>
            <person name="Ness R.W."/>
            <person name="Phillips M.A."/>
        </authorList>
    </citation>
    <scope>NUCLEOTIDE SEQUENCE [LARGE SCALE GENOMIC DNA]</scope>
    <source>
        <strain evidence="1">SAF-2024a</strain>
        <tissue evidence="1">Leaf</tissue>
    </source>
</reference>